<gene>
    <name evidence="2" type="ORF">MM415A00492_0010</name>
</gene>
<dbReference type="InterPro" id="IPR050535">
    <property type="entry name" value="DNA_Repair-Maintenance_Comp"/>
</dbReference>
<accession>A0A6M3KJD3</accession>
<evidence type="ECO:0000259" key="1">
    <source>
        <dbReference type="Pfam" id="PF00149"/>
    </source>
</evidence>
<reference evidence="2" key="1">
    <citation type="submission" date="2020-03" db="EMBL/GenBank/DDBJ databases">
        <title>The deep terrestrial virosphere.</title>
        <authorList>
            <person name="Holmfeldt K."/>
            <person name="Nilsson E."/>
            <person name="Simone D."/>
            <person name="Lopez-Fernandez M."/>
            <person name="Wu X."/>
            <person name="de Brujin I."/>
            <person name="Lundin D."/>
            <person name="Andersson A."/>
            <person name="Bertilsson S."/>
            <person name="Dopson M."/>
        </authorList>
    </citation>
    <scope>NUCLEOTIDE SEQUENCE</scope>
    <source>
        <strain evidence="2">MM415A00492</strain>
    </source>
</reference>
<dbReference type="Gene3D" id="3.60.21.10">
    <property type="match status" value="1"/>
</dbReference>
<sequence>MNLLVFSDLHMYNNFSRSYMLETGMTLWVQNQMKVVDQIKEYGISNKIHMMIFNGDLFEERSRIPQDLYNLTWDKFNELSKHFTIIMNTGNHDKTKITNNSLRPFSSIATIATEPIDFTSEDTIIRIIPYGMVNDESLKVPDTKHNKILFTHEDINGLTYGHNDCKSQAPLKKELFKDWSLVVNGHIHTPQKMGNIYNIGSCMKHEFGDESDRGFIHINNLNIKTIKTESPDFIKIEGLSTRIKNEILKDDYNFYRIDISPSELSDTIFTKYNIFPNIIKQNEIKEGRLNNTTTLEDEIDKYIQLSETNLDKNKLKRIGMELIC</sequence>
<feature type="domain" description="Calcineurin-like phosphoesterase" evidence="1">
    <location>
        <begin position="1"/>
        <end position="190"/>
    </location>
</feature>
<dbReference type="EMBL" id="MT142470">
    <property type="protein sequence ID" value="QJA81800.1"/>
    <property type="molecule type" value="Genomic_DNA"/>
</dbReference>
<dbReference type="GO" id="GO:0016787">
    <property type="term" value="F:hydrolase activity"/>
    <property type="evidence" value="ECO:0007669"/>
    <property type="project" value="InterPro"/>
</dbReference>
<dbReference type="Pfam" id="PF00149">
    <property type="entry name" value="Metallophos"/>
    <property type="match status" value="1"/>
</dbReference>
<dbReference type="SUPFAM" id="SSF56300">
    <property type="entry name" value="Metallo-dependent phosphatases"/>
    <property type="match status" value="1"/>
</dbReference>
<organism evidence="2">
    <name type="scientific">viral metagenome</name>
    <dbReference type="NCBI Taxonomy" id="1070528"/>
    <lineage>
        <taxon>unclassified sequences</taxon>
        <taxon>metagenomes</taxon>
        <taxon>organismal metagenomes</taxon>
    </lineage>
</organism>
<protein>
    <submittedName>
        <fullName evidence="2">Putative calcineurin-like phosphoesterase</fullName>
    </submittedName>
</protein>
<evidence type="ECO:0000313" key="2">
    <source>
        <dbReference type="EMBL" id="QJA81800.1"/>
    </source>
</evidence>
<proteinExistence type="predicted"/>
<dbReference type="AlphaFoldDB" id="A0A6M3KJD3"/>
<dbReference type="InterPro" id="IPR004843">
    <property type="entry name" value="Calcineurin-like_PHP"/>
</dbReference>
<dbReference type="PANTHER" id="PTHR30337">
    <property type="entry name" value="COMPONENT OF ATP-DEPENDENT DSDNA EXONUCLEASE"/>
    <property type="match status" value="1"/>
</dbReference>
<name>A0A6M3KJD3_9ZZZZ</name>
<dbReference type="InterPro" id="IPR029052">
    <property type="entry name" value="Metallo-depent_PP-like"/>
</dbReference>